<evidence type="ECO:0000256" key="5">
    <source>
        <dbReference type="ARBA" id="ARBA00022692"/>
    </source>
</evidence>
<comment type="caution">
    <text evidence="9">The sequence shown here is derived from an EMBL/GenBank/DDBJ whole genome shotgun (WGS) entry which is preliminary data.</text>
</comment>
<keyword evidence="3" id="KW-0813">Transport</keyword>
<keyword evidence="3" id="KW-0050">Antiport</keyword>
<proteinExistence type="inferred from homology"/>
<dbReference type="AlphaFoldDB" id="A0A226BY13"/>
<evidence type="ECO:0000313" key="10">
    <source>
        <dbReference type="Proteomes" id="UP000214588"/>
    </source>
</evidence>
<keyword evidence="5 8" id="KW-0812">Transmembrane</keyword>
<dbReference type="OrthoDB" id="9800498at2"/>
<evidence type="ECO:0000313" key="9">
    <source>
        <dbReference type="EMBL" id="OWZ83903.1"/>
    </source>
</evidence>
<keyword evidence="7 8" id="KW-0472">Membrane</keyword>
<sequence length="165" mass="18455">MGTSFNKTFWGTCVLIFAFWLINVRAITATSVIIGIVSSLAIVYFFDEHLLTIQSRFPIVFKNIVRLIKYIANLISEIIVANIQVAKIVLSPEMNLSPTFIKFSGKLKKDASKAILGNSITLTPGTLTIDIEGNDFIVHGLTKSHAEGVLDWYMEDQLVKMEEEE</sequence>
<dbReference type="Pfam" id="PF01899">
    <property type="entry name" value="MNHE"/>
    <property type="match status" value="1"/>
</dbReference>
<dbReference type="Proteomes" id="UP000214588">
    <property type="component" value="Unassembled WGS sequence"/>
</dbReference>
<dbReference type="GO" id="GO:0008324">
    <property type="term" value="F:monoatomic cation transmembrane transporter activity"/>
    <property type="evidence" value="ECO:0007669"/>
    <property type="project" value="InterPro"/>
</dbReference>
<evidence type="ECO:0000256" key="3">
    <source>
        <dbReference type="ARBA" id="ARBA00022449"/>
    </source>
</evidence>
<comment type="similarity">
    <text evidence="2">Belongs to the CPA3 antiporters (TC 2.A.63) subunit E family.</text>
</comment>
<keyword evidence="4" id="KW-1003">Cell membrane</keyword>
<evidence type="ECO:0000256" key="6">
    <source>
        <dbReference type="ARBA" id="ARBA00022989"/>
    </source>
</evidence>
<evidence type="ECO:0000256" key="2">
    <source>
        <dbReference type="ARBA" id="ARBA00006228"/>
    </source>
</evidence>
<dbReference type="InterPro" id="IPR002758">
    <property type="entry name" value="Cation_antiport_E"/>
</dbReference>
<dbReference type="PIRSF" id="PIRSF019239">
    <property type="entry name" value="MrpE"/>
    <property type="match status" value="1"/>
</dbReference>
<dbReference type="EMBL" id="NIQC01000010">
    <property type="protein sequence ID" value="OWZ83903.1"/>
    <property type="molecule type" value="Genomic_DNA"/>
</dbReference>
<organism evidence="9 10">
    <name type="scientific">Natranaerobius trueperi</name>
    <dbReference type="NCBI Taxonomy" id="759412"/>
    <lineage>
        <taxon>Bacteria</taxon>
        <taxon>Bacillati</taxon>
        <taxon>Bacillota</taxon>
        <taxon>Clostridia</taxon>
        <taxon>Natranaerobiales</taxon>
        <taxon>Natranaerobiaceae</taxon>
        <taxon>Natranaerobius</taxon>
    </lineage>
</organism>
<dbReference type="RefSeq" id="WP_089023363.1">
    <property type="nucleotide sequence ID" value="NZ_NIQC01000010.1"/>
</dbReference>
<dbReference type="GO" id="GO:0015297">
    <property type="term" value="F:antiporter activity"/>
    <property type="evidence" value="ECO:0007669"/>
    <property type="project" value="UniProtKB-KW"/>
</dbReference>
<keyword evidence="6 8" id="KW-1133">Transmembrane helix</keyword>
<comment type="subcellular location">
    <subcellularLocation>
        <location evidence="1">Cell membrane</location>
        <topology evidence="1">Multi-pass membrane protein</topology>
    </subcellularLocation>
</comment>
<gene>
    <name evidence="9" type="ORF">CDO51_05820</name>
</gene>
<evidence type="ECO:0008006" key="11">
    <source>
        <dbReference type="Google" id="ProtNLM"/>
    </source>
</evidence>
<dbReference type="GO" id="GO:0005886">
    <property type="term" value="C:plasma membrane"/>
    <property type="evidence" value="ECO:0007669"/>
    <property type="project" value="UniProtKB-SubCell"/>
</dbReference>
<reference evidence="9 10" key="1">
    <citation type="submission" date="2017-06" db="EMBL/GenBank/DDBJ databases">
        <title>Draft Genome Sequence of Natranaerobius trueperi halophilic, alkalithermophilic bacteria from soda lakes.</title>
        <authorList>
            <person name="Zhao B."/>
        </authorList>
    </citation>
    <scope>NUCLEOTIDE SEQUENCE [LARGE SCALE GENOMIC DNA]</scope>
    <source>
        <strain evidence="9 10">DSM 18760</strain>
    </source>
</reference>
<protein>
    <recommendedName>
        <fullName evidence="11">Na+/H+ antiporter subunit E</fullName>
    </recommendedName>
</protein>
<evidence type="ECO:0000256" key="4">
    <source>
        <dbReference type="ARBA" id="ARBA00022475"/>
    </source>
</evidence>
<dbReference type="PANTHER" id="PTHR34584">
    <property type="entry name" value="NA(+)/H(+) ANTIPORTER SUBUNIT E1"/>
    <property type="match status" value="1"/>
</dbReference>
<accession>A0A226BY13</accession>
<keyword evidence="10" id="KW-1185">Reference proteome</keyword>
<evidence type="ECO:0000256" key="1">
    <source>
        <dbReference type="ARBA" id="ARBA00004651"/>
    </source>
</evidence>
<dbReference type="PANTHER" id="PTHR34584:SF1">
    <property type="entry name" value="NA(+)_H(+) ANTIPORTER SUBUNIT E1"/>
    <property type="match status" value="1"/>
</dbReference>
<feature type="transmembrane region" description="Helical" evidence="8">
    <location>
        <begin position="20"/>
        <end position="46"/>
    </location>
</feature>
<name>A0A226BY13_9FIRM</name>
<evidence type="ECO:0000256" key="7">
    <source>
        <dbReference type="ARBA" id="ARBA00023136"/>
    </source>
</evidence>
<evidence type="ECO:0000256" key="8">
    <source>
        <dbReference type="SAM" id="Phobius"/>
    </source>
</evidence>